<feature type="non-terminal residue" evidence="1">
    <location>
        <position position="1"/>
    </location>
</feature>
<accession>A0A820SIM1</accession>
<evidence type="ECO:0000313" key="2">
    <source>
        <dbReference type="Proteomes" id="UP000663851"/>
    </source>
</evidence>
<sequence>MAGFLIDEIHNPTGVNEPEDLLWRSEHIHQSQYLLQLNFCGTRPERRVEVFR</sequence>
<organism evidence="1 2">
    <name type="scientific">Rotaria socialis</name>
    <dbReference type="NCBI Taxonomy" id="392032"/>
    <lineage>
        <taxon>Eukaryota</taxon>
        <taxon>Metazoa</taxon>
        <taxon>Spiralia</taxon>
        <taxon>Gnathifera</taxon>
        <taxon>Rotifera</taxon>
        <taxon>Eurotatoria</taxon>
        <taxon>Bdelloidea</taxon>
        <taxon>Philodinida</taxon>
        <taxon>Philodinidae</taxon>
        <taxon>Rotaria</taxon>
    </lineage>
</organism>
<gene>
    <name evidence="1" type="ORF">HFQ381_LOCUS23952</name>
</gene>
<dbReference type="Proteomes" id="UP000663851">
    <property type="component" value="Unassembled WGS sequence"/>
</dbReference>
<name>A0A820SIM1_9BILA</name>
<comment type="caution">
    <text evidence="1">The sequence shown here is derived from an EMBL/GenBank/DDBJ whole genome shotgun (WGS) entry which is preliminary data.</text>
</comment>
<evidence type="ECO:0000313" key="1">
    <source>
        <dbReference type="EMBL" id="CAF4451891.1"/>
    </source>
</evidence>
<dbReference type="AlphaFoldDB" id="A0A820SIM1"/>
<proteinExistence type="predicted"/>
<dbReference type="EMBL" id="CAJOBO010002455">
    <property type="protein sequence ID" value="CAF4451891.1"/>
    <property type="molecule type" value="Genomic_DNA"/>
</dbReference>
<protein>
    <submittedName>
        <fullName evidence="1">Uncharacterized protein</fullName>
    </submittedName>
</protein>
<reference evidence="1" key="1">
    <citation type="submission" date="2021-02" db="EMBL/GenBank/DDBJ databases">
        <authorList>
            <person name="Nowell W R."/>
        </authorList>
    </citation>
    <scope>NUCLEOTIDE SEQUENCE</scope>
</reference>